<dbReference type="EMBL" id="QRMZ01000019">
    <property type="protein sequence ID" value="RHK05429.1"/>
    <property type="molecule type" value="Genomic_DNA"/>
</dbReference>
<proteinExistence type="predicted"/>
<evidence type="ECO:0000313" key="4">
    <source>
        <dbReference type="Proteomes" id="UP000422837"/>
    </source>
</evidence>
<accession>A0A1G9EV03</accession>
<protein>
    <submittedName>
        <fullName evidence="2">Uncharacterized protein</fullName>
    </submittedName>
</protein>
<evidence type="ECO:0000313" key="1">
    <source>
        <dbReference type="EMBL" id="QGN31051.1"/>
    </source>
</evidence>
<dbReference type="Proteomes" id="UP000286288">
    <property type="component" value="Unassembled WGS sequence"/>
</dbReference>
<reference evidence="2 3" key="1">
    <citation type="submission" date="2018-08" db="EMBL/GenBank/DDBJ databases">
        <title>A genome reference for cultivated species of the human gut microbiota.</title>
        <authorList>
            <person name="Zou Y."/>
            <person name="Xue W."/>
            <person name="Luo G."/>
        </authorList>
    </citation>
    <scope>NUCLEOTIDE SEQUENCE [LARGE SCALE GENOMIC DNA]</scope>
    <source>
        <strain evidence="2 3">AF48-16</strain>
    </source>
</reference>
<dbReference type="RefSeq" id="WP_008380254.1">
    <property type="nucleotide sequence ID" value="NZ_CACRTX010000002.1"/>
</dbReference>
<organism evidence="2 3">
    <name type="scientific">Enterococcus casseliflavus</name>
    <name type="common">Enterococcus flavescens</name>
    <dbReference type="NCBI Taxonomy" id="37734"/>
    <lineage>
        <taxon>Bacteria</taxon>
        <taxon>Bacillati</taxon>
        <taxon>Bacillota</taxon>
        <taxon>Bacilli</taxon>
        <taxon>Lactobacillales</taxon>
        <taxon>Enterococcaceae</taxon>
        <taxon>Enterococcus</taxon>
    </lineage>
</organism>
<name>A0A1G9EV03_ENTCA</name>
<dbReference type="Proteomes" id="UP000422837">
    <property type="component" value="Chromosome"/>
</dbReference>
<evidence type="ECO:0000313" key="2">
    <source>
        <dbReference type="EMBL" id="RHK05429.1"/>
    </source>
</evidence>
<dbReference type="EMBL" id="CP046123">
    <property type="protein sequence ID" value="QGN31051.1"/>
    <property type="molecule type" value="Genomic_DNA"/>
</dbReference>
<sequence>MNVKQLLVIAEQRRNITNQKLTYAENFLAAGYSAAELLADETFLELERRETQLIAERNAIFYEEVSHN</sequence>
<reference evidence="1 4" key="2">
    <citation type="submission" date="2019-11" db="EMBL/GenBank/DDBJ databases">
        <title>Detection and genome characteristic of a blood enterococcus casselifavus isolate from Zhengzhou,china.</title>
        <authorList>
            <person name="Wen P."/>
        </authorList>
    </citation>
    <scope>NUCLEOTIDE SEQUENCE [LARGE SCALE GENOMIC DNA]</scope>
    <source>
        <strain evidence="1 4">EC291</strain>
    </source>
</reference>
<gene>
    <name evidence="2" type="ORF">DW084_13370</name>
    <name evidence="1" type="ORF">GFU50_16705</name>
</gene>
<dbReference type="AlphaFoldDB" id="A0A1G9EV03"/>
<evidence type="ECO:0000313" key="3">
    <source>
        <dbReference type="Proteomes" id="UP000286288"/>
    </source>
</evidence>
<dbReference type="GeneID" id="91576181"/>